<evidence type="ECO:0000256" key="4">
    <source>
        <dbReference type="RuleBase" id="RU000394"/>
    </source>
</evidence>
<dbReference type="SUPFAM" id="SSF52540">
    <property type="entry name" value="P-loop containing nucleoside triphosphate hydrolases"/>
    <property type="match status" value="1"/>
</dbReference>
<dbReference type="PANTHER" id="PTHR47968:SF67">
    <property type="entry name" value="KINESIN MOTOR DOMAIN-CONTAINING PROTEIN"/>
    <property type="match status" value="1"/>
</dbReference>
<keyword evidence="3 4" id="KW-0505">Motor protein</keyword>
<evidence type="ECO:0000256" key="3">
    <source>
        <dbReference type="PROSITE-ProRule" id="PRU00283"/>
    </source>
</evidence>
<proteinExistence type="inferred from homology"/>
<dbReference type="GO" id="GO:0008017">
    <property type="term" value="F:microtubule binding"/>
    <property type="evidence" value="ECO:0007669"/>
    <property type="project" value="InterPro"/>
</dbReference>
<dbReference type="InterPro" id="IPR019821">
    <property type="entry name" value="Kinesin_motor_CS"/>
</dbReference>
<comment type="similarity">
    <text evidence="3 4">Belongs to the TRAFAC class myosin-kinesin ATPase superfamily. Kinesin family.</text>
</comment>
<keyword evidence="2 3" id="KW-0067">ATP-binding</keyword>
<dbReference type="GO" id="GO:0003777">
    <property type="term" value="F:microtubule motor activity"/>
    <property type="evidence" value="ECO:0007669"/>
    <property type="project" value="InterPro"/>
</dbReference>
<dbReference type="Pfam" id="PF00225">
    <property type="entry name" value="Kinesin"/>
    <property type="match status" value="1"/>
</dbReference>
<protein>
    <recommendedName>
        <fullName evidence="4">Kinesin-like protein</fullName>
    </recommendedName>
</protein>
<organism evidence="7 8">
    <name type="scientific">Rozella allomycis (strain CSF55)</name>
    <dbReference type="NCBI Taxonomy" id="988480"/>
    <lineage>
        <taxon>Eukaryota</taxon>
        <taxon>Fungi</taxon>
        <taxon>Fungi incertae sedis</taxon>
        <taxon>Cryptomycota</taxon>
        <taxon>Cryptomycota incertae sedis</taxon>
        <taxon>Rozella</taxon>
    </lineage>
</organism>
<dbReference type="Pfam" id="PF23735">
    <property type="entry name" value="KIF9"/>
    <property type="match status" value="1"/>
</dbReference>
<dbReference type="Proteomes" id="UP000030755">
    <property type="component" value="Unassembled WGS sequence"/>
</dbReference>
<evidence type="ECO:0000256" key="5">
    <source>
        <dbReference type="SAM" id="MobiDB-lite"/>
    </source>
</evidence>
<evidence type="ECO:0000259" key="6">
    <source>
        <dbReference type="PROSITE" id="PS50067"/>
    </source>
</evidence>
<sequence>MSQTETIKIYGRIRPFKVNRNIAHDPNNNQSKYLLEKENEGDYKKDKLTIQVTKANAFDIINNQKEKYEYLFNGVFDMDAKQDDVFQVVAQDVVNSALDGFNGTIFAYGQTGSGKTFTITGGAERYSDRGLIPRTLQYIFKEISRRKDYSYTVQISYLEIYNENGYDLLDDTRDAKKLEDLQKVSLMEDDDQVIHIKNLSCHTANNEEEALNWLFVGDTNRMIAETPSNPSSSRSHCIFIISLIARKIGSDVVLKSKLHLVDLAGSERVSKTQIDGTLLKEAKHINLSLHFLEQVIVSLHEKSMGKRAHVPYRNSMMTSVLRDSLGGNCKTTMIATIAMENNLIEESLSTCRFAQRVALIRNDAKKNEEIDPYLIIEKLKIEISQLKEEISLLRGGESSEELTENEKEECREAVNTYLKTGFDIQYRDFRKIRYCYSIIKNFINTSGSTETNAKGFGEVDSVQIKKLEQQVQHRDQEISVLIEMLKKYKAKDSSVEGKKYNVEKTVNDIWAQKTNERSDDALLDSTANKARILTSSTTDTLPTPQITNKFLDFDAYLQARPDESAKLQNAQKQMMQKVAYARSLGEQLTSLKDEILKTKTTLEKYRASVAVNQLKDGSASLDQQSEEEKILRMRLNESKSAYQRIVEPLREVKTEIGHLKHSIDTIRIQLQQGYEKWKVENELADKIQSTQRMEIFPGDSNKSILSRPTSSWSGTRNNSIVMRPGSSKMFK</sequence>
<feature type="binding site" evidence="3">
    <location>
        <begin position="109"/>
        <end position="116"/>
    </location>
    <ligand>
        <name>ATP</name>
        <dbReference type="ChEBI" id="CHEBI:30616"/>
    </ligand>
</feature>
<keyword evidence="4" id="KW-0493">Microtubule</keyword>
<dbReference type="InterPro" id="IPR001752">
    <property type="entry name" value="Kinesin_motor_dom"/>
</dbReference>
<feature type="compositionally biased region" description="Polar residues" evidence="5">
    <location>
        <begin position="700"/>
        <end position="720"/>
    </location>
</feature>
<name>A0A075AZY3_ROZAC</name>
<dbReference type="PROSITE" id="PS50067">
    <property type="entry name" value="KINESIN_MOTOR_2"/>
    <property type="match status" value="1"/>
</dbReference>
<dbReference type="OrthoDB" id="3176171at2759"/>
<dbReference type="HOGENOM" id="CLU_001485_16_2_1"/>
<dbReference type="GO" id="GO:0005524">
    <property type="term" value="F:ATP binding"/>
    <property type="evidence" value="ECO:0007669"/>
    <property type="project" value="UniProtKB-UniRule"/>
</dbReference>
<dbReference type="AlphaFoldDB" id="A0A075AZY3"/>
<dbReference type="InterPro" id="IPR056524">
    <property type="entry name" value="KIF6/9_C"/>
</dbReference>
<accession>A0A075AZY3</accession>
<dbReference type="InterPro" id="IPR027417">
    <property type="entry name" value="P-loop_NTPase"/>
</dbReference>
<reference evidence="7 8" key="1">
    <citation type="journal article" date="2013" name="Curr. Biol.">
        <title>Shared signatures of parasitism and phylogenomics unite Cryptomycota and microsporidia.</title>
        <authorList>
            <person name="James T.Y."/>
            <person name="Pelin A."/>
            <person name="Bonen L."/>
            <person name="Ahrendt S."/>
            <person name="Sain D."/>
            <person name="Corradi N."/>
            <person name="Stajich J.E."/>
        </authorList>
    </citation>
    <scope>NUCLEOTIDE SEQUENCE [LARGE SCALE GENOMIC DNA]</scope>
    <source>
        <strain evidence="7 8">CSF55</strain>
    </source>
</reference>
<dbReference type="PANTHER" id="PTHR47968">
    <property type="entry name" value="CENTROMERE PROTEIN E"/>
    <property type="match status" value="1"/>
</dbReference>
<dbReference type="Gene3D" id="3.40.850.10">
    <property type="entry name" value="Kinesin motor domain"/>
    <property type="match status" value="1"/>
</dbReference>
<evidence type="ECO:0000313" key="8">
    <source>
        <dbReference type="Proteomes" id="UP000030755"/>
    </source>
</evidence>
<dbReference type="InterPro" id="IPR036961">
    <property type="entry name" value="Kinesin_motor_dom_sf"/>
</dbReference>
<dbReference type="PROSITE" id="PS00411">
    <property type="entry name" value="KINESIN_MOTOR_1"/>
    <property type="match status" value="1"/>
</dbReference>
<dbReference type="PRINTS" id="PR00380">
    <property type="entry name" value="KINESINHEAVY"/>
</dbReference>
<feature type="domain" description="Kinesin motor" evidence="6">
    <location>
        <begin position="6"/>
        <end position="360"/>
    </location>
</feature>
<dbReference type="InterPro" id="IPR027640">
    <property type="entry name" value="Kinesin-like_fam"/>
</dbReference>
<feature type="region of interest" description="Disordered" evidence="5">
    <location>
        <begin position="698"/>
        <end position="731"/>
    </location>
</feature>
<evidence type="ECO:0000313" key="7">
    <source>
        <dbReference type="EMBL" id="EPZ35674.1"/>
    </source>
</evidence>
<dbReference type="GO" id="GO:0007018">
    <property type="term" value="P:microtubule-based movement"/>
    <property type="evidence" value="ECO:0007669"/>
    <property type="project" value="InterPro"/>
</dbReference>
<dbReference type="SMART" id="SM00129">
    <property type="entry name" value="KISc"/>
    <property type="match status" value="1"/>
</dbReference>
<dbReference type="STRING" id="988480.A0A075AZY3"/>
<keyword evidence="1 3" id="KW-0547">Nucleotide-binding</keyword>
<evidence type="ECO:0000256" key="1">
    <source>
        <dbReference type="ARBA" id="ARBA00022741"/>
    </source>
</evidence>
<dbReference type="GO" id="GO:0005874">
    <property type="term" value="C:microtubule"/>
    <property type="evidence" value="ECO:0007669"/>
    <property type="project" value="UniProtKB-KW"/>
</dbReference>
<gene>
    <name evidence="7" type="ORF">O9G_003618</name>
</gene>
<evidence type="ECO:0000256" key="2">
    <source>
        <dbReference type="ARBA" id="ARBA00022840"/>
    </source>
</evidence>
<keyword evidence="8" id="KW-1185">Reference proteome</keyword>
<dbReference type="EMBL" id="KE560785">
    <property type="protein sequence ID" value="EPZ35674.1"/>
    <property type="molecule type" value="Genomic_DNA"/>
</dbReference>